<dbReference type="SUPFAM" id="SSF51219">
    <property type="entry name" value="TRAP-like"/>
    <property type="match status" value="1"/>
</dbReference>
<protein>
    <recommendedName>
        <fullName evidence="2">TIGR00266 family protein</fullName>
    </recommendedName>
</protein>
<dbReference type="EMBL" id="KF900763">
    <property type="protein sequence ID" value="AIF06213.1"/>
    <property type="molecule type" value="Genomic_DNA"/>
</dbReference>
<dbReference type="InterPro" id="IPR036983">
    <property type="entry name" value="AIM24_sf"/>
</dbReference>
<evidence type="ECO:0008006" key="2">
    <source>
        <dbReference type="Google" id="ProtNLM"/>
    </source>
</evidence>
<dbReference type="PANTHER" id="PTHR43657:SF1">
    <property type="entry name" value="ALTERED INHERITANCE OF MITOCHONDRIA PROTEIN 24, MITOCHONDRIAL"/>
    <property type="match status" value="1"/>
</dbReference>
<dbReference type="Gene3D" id="3.60.160.10">
    <property type="entry name" value="Mitochondrial biogenesis AIM24"/>
    <property type="match status" value="1"/>
</dbReference>
<dbReference type="PANTHER" id="PTHR43657">
    <property type="entry name" value="TRYPTOPHAN RNA-BINDING ATTENUATOR PROTEIN-LIKE PROTEIN"/>
    <property type="match status" value="1"/>
</dbReference>
<dbReference type="InterPro" id="IPR016031">
    <property type="entry name" value="Trp_RNA-bd_attenuator-like_dom"/>
</dbReference>
<name>A0A075GWM8_9EURY</name>
<accession>A0A075GWM8</accession>
<organism evidence="1">
    <name type="scientific">uncultured marine group II/III euryarchaeote KM3_190_A12</name>
    <dbReference type="NCBI Taxonomy" id="1457961"/>
    <lineage>
        <taxon>Archaea</taxon>
        <taxon>Methanobacteriati</taxon>
        <taxon>Methanobacteriota</taxon>
        <taxon>environmental samples</taxon>
    </lineage>
</organism>
<dbReference type="AlphaFoldDB" id="A0A075GWM8"/>
<dbReference type="Pfam" id="PF01987">
    <property type="entry name" value="AIM24"/>
    <property type="match status" value="1"/>
</dbReference>
<sequence length="232" mass="24291">MDVNVANRGAFGSALVTLQPGEEFVSEAGAMYRASGNIDIEIKSRKREGGGLWGALKEGAKAMFAGESFFLSTYHVKDNAPGEVGLAPILQGEVSSLKVGPETWICAGGSFLGASSGVELDTQYQGLKKGMFSGEGLVYVRAAGQGELLVSAYGRISKVEVRGGITIDNGHIVAFSEGLEYDIGKAGGWIASALSGEGLVLKFRGNGRILVQSHDRDRLGNALGPLLPPRES</sequence>
<proteinExistence type="predicted"/>
<dbReference type="InterPro" id="IPR002838">
    <property type="entry name" value="AIM24"/>
</dbReference>
<reference evidence="1" key="1">
    <citation type="journal article" date="2014" name="Genome Biol. Evol.">
        <title>Pangenome evidence for extensive interdomain horizontal transfer affecting lineage core and shell genes in uncultured planktonic thaumarchaeota and euryarchaeota.</title>
        <authorList>
            <person name="Deschamps P."/>
            <person name="Zivanovic Y."/>
            <person name="Moreira D."/>
            <person name="Rodriguez-Valera F."/>
            <person name="Lopez-Garcia P."/>
        </authorList>
    </citation>
    <scope>NUCLEOTIDE SEQUENCE</scope>
</reference>
<dbReference type="NCBIfam" id="TIGR00266">
    <property type="entry name" value="TIGR00266 family protein"/>
    <property type="match status" value="1"/>
</dbReference>
<evidence type="ECO:0000313" key="1">
    <source>
        <dbReference type="EMBL" id="AIF06213.1"/>
    </source>
</evidence>